<feature type="region of interest" description="Disordered" evidence="1">
    <location>
        <begin position="288"/>
        <end position="312"/>
    </location>
</feature>
<dbReference type="KEGG" id="mrr:Moror_16024"/>
<feature type="region of interest" description="Disordered" evidence="1">
    <location>
        <begin position="583"/>
        <end position="620"/>
    </location>
</feature>
<protein>
    <recommendedName>
        <fullName evidence="2">GmrSD restriction endonucleases N-terminal domain-containing protein</fullName>
    </recommendedName>
</protein>
<evidence type="ECO:0000256" key="1">
    <source>
        <dbReference type="SAM" id="MobiDB-lite"/>
    </source>
</evidence>
<feature type="compositionally biased region" description="Basic and acidic residues" evidence="1">
    <location>
        <begin position="451"/>
        <end position="464"/>
    </location>
</feature>
<organism evidence="3 4">
    <name type="scientific">Moniliophthora roreri (strain MCA 2997)</name>
    <name type="common">Cocoa frosty pod rot fungus</name>
    <name type="synonym">Crinipellis roreri</name>
    <dbReference type="NCBI Taxonomy" id="1381753"/>
    <lineage>
        <taxon>Eukaryota</taxon>
        <taxon>Fungi</taxon>
        <taxon>Dikarya</taxon>
        <taxon>Basidiomycota</taxon>
        <taxon>Agaricomycotina</taxon>
        <taxon>Agaricomycetes</taxon>
        <taxon>Agaricomycetidae</taxon>
        <taxon>Agaricales</taxon>
        <taxon>Marasmiineae</taxon>
        <taxon>Marasmiaceae</taxon>
        <taxon>Moniliophthora</taxon>
    </lineage>
</organism>
<gene>
    <name evidence="3" type="ORF">Moror_16024</name>
</gene>
<keyword evidence="4" id="KW-1185">Reference proteome</keyword>
<comment type="caution">
    <text evidence="3">The sequence shown here is derived from an EMBL/GenBank/DDBJ whole genome shotgun (WGS) entry which is preliminary data.</text>
</comment>
<dbReference type="Proteomes" id="UP000017559">
    <property type="component" value="Unassembled WGS sequence"/>
</dbReference>
<evidence type="ECO:0000259" key="2">
    <source>
        <dbReference type="Pfam" id="PF03235"/>
    </source>
</evidence>
<feature type="domain" description="GmrSD restriction endonucleases N-terminal" evidence="2">
    <location>
        <begin position="64"/>
        <end position="201"/>
    </location>
</feature>
<evidence type="ECO:0000313" key="4">
    <source>
        <dbReference type="Proteomes" id="UP000017559"/>
    </source>
</evidence>
<dbReference type="Pfam" id="PF03235">
    <property type="entry name" value="GmrSD_N"/>
    <property type="match status" value="1"/>
</dbReference>
<proteinExistence type="predicted"/>
<dbReference type="HOGENOM" id="CLU_013023_2_1_1"/>
<accession>V2X0N6</accession>
<evidence type="ECO:0000313" key="3">
    <source>
        <dbReference type="EMBL" id="ESK92663.1"/>
    </source>
</evidence>
<feature type="compositionally biased region" description="Basic residues" evidence="1">
    <location>
        <begin position="24"/>
        <end position="34"/>
    </location>
</feature>
<dbReference type="OrthoDB" id="5419821at2759"/>
<feature type="region of interest" description="Disordered" evidence="1">
    <location>
        <begin position="1"/>
        <end position="39"/>
    </location>
</feature>
<feature type="region of interest" description="Disordered" evidence="1">
    <location>
        <begin position="430"/>
        <end position="520"/>
    </location>
</feature>
<reference evidence="3 4" key="1">
    <citation type="journal article" date="2014" name="BMC Genomics">
        <title>Genome and secretome analysis of the hemibiotrophic fungal pathogen, Moniliophthora roreri, which causes frosty pod rot disease of cacao: mechanisms of the biotrophic and necrotrophic phases.</title>
        <authorList>
            <person name="Meinhardt L.W."/>
            <person name="Costa G.G.L."/>
            <person name="Thomazella D.P.T."/>
            <person name="Teixeira P.J.P.L."/>
            <person name="Carazzolle M.F."/>
            <person name="Schuster S.C."/>
            <person name="Carlson J.E."/>
            <person name="Guiltinan M.J."/>
            <person name="Mieczkowski P."/>
            <person name="Farmer A."/>
            <person name="Ramaraj T."/>
            <person name="Crozier J."/>
            <person name="Davis R.E."/>
            <person name="Shao J."/>
            <person name="Melnick R.L."/>
            <person name="Pereira G.A.G."/>
            <person name="Bailey B.A."/>
        </authorList>
    </citation>
    <scope>NUCLEOTIDE SEQUENCE [LARGE SCALE GENOMIC DNA]</scope>
    <source>
        <strain evidence="3 4">MCA 2997</strain>
    </source>
</reference>
<feature type="compositionally biased region" description="Basic and acidic residues" evidence="1">
    <location>
        <begin position="288"/>
        <end position="298"/>
    </location>
</feature>
<dbReference type="PANTHER" id="PTHR39639">
    <property type="entry name" value="CHROMOSOME 16, WHOLE GENOME SHOTGUN SEQUENCE"/>
    <property type="match status" value="1"/>
</dbReference>
<sequence length="620" mass="69617">MNSDDALSPLTDDDDYVPISTASKSKKRRRKIKNRNASTGAAKDYKIQNALTPPRATTYTAQALFEQIRRGDIDLDPEYQRDVVWTAQKQTQLIDSIFRNYYIPPVIFCVTVHDDGSESRTCIDGKQRLTSIRLFMDGLIPHKDLHTGQQFWYKNNPEAKRRGRNTLLPEKYRLMFSNKQVVCVEYGKLKPPDERDIFRRVQLGMALTPAEKLQANATPRANFIRHLISSYCTPSTLGHQDVAWDRDRGKDLHVVGLAVLCLAKWSSHSGLQALPKLRGLEDWMDRKTAMDQKRKSRDDLEDDSDSEGRYQLPEPFCERVEKAFQVLVKIATNKRYNTPFLSSSGISARVAPLEMVGSIMLVYMTSTTLAPTSSSSSRRSFNPNKPDHLSQLSNLIVTMRRQLREIHEDIRMNSTVARDMFDFILEAGRNPFTYQGTTPGTDPEYEEEEETTRLSEAKRVKRDPPSSSRSTDGLAPPRTARKSTLRQQTPPSPDPANDKNETLWGGPVQSLEPEPSVPQTGAEIMTDTSMITQAQVQAMYAQMIAQSMVMMGMSPVAAGTLLSSGMSGVTPQMMSTVWGNSIGEDETHHEPAPEPANPNSERFSRIPTDEPSTGYAGANF</sequence>
<feature type="compositionally biased region" description="Low complexity" evidence="1">
    <location>
        <begin position="1"/>
        <end position="10"/>
    </location>
</feature>
<dbReference type="InterPro" id="IPR004919">
    <property type="entry name" value="GmrSD_N"/>
</dbReference>
<name>V2X0N6_MONRO</name>
<dbReference type="EMBL" id="AWSO01000262">
    <property type="protein sequence ID" value="ESK92663.1"/>
    <property type="molecule type" value="Genomic_DNA"/>
</dbReference>
<dbReference type="PANTHER" id="PTHR39639:SF1">
    <property type="entry name" value="DUF262 DOMAIN-CONTAINING PROTEIN"/>
    <property type="match status" value="1"/>
</dbReference>
<feature type="region of interest" description="Disordered" evidence="1">
    <location>
        <begin position="370"/>
        <end position="389"/>
    </location>
</feature>
<dbReference type="AlphaFoldDB" id="V2X0N6"/>